<dbReference type="PANTHER" id="PTHR43015:SF1">
    <property type="entry name" value="D-RIBITOL-5-PHOSPHATE CYTIDYLYLTRANSFERASE"/>
    <property type="match status" value="1"/>
</dbReference>
<dbReference type="Proteomes" id="UP000625210">
    <property type="component" value="Unassembled WGS sequence"/>
</dbReference>
<dbReference type="Pfam" id="PF01128">
    <property type="entry name" value="IspD"/>
    <property type="match status" value="1"/>
</dbReference>
<dbReference type="AlphaFoldDB" id="A0A8J2YCP1"/>
<dbReference type="InterPro" id="IPR034683">
    <property type="entry name" value="IspD/TarI"/>
</dbReference>
<reference evidence="3" key="2">
    <citation type="submission" date="2020-09" db="EMBL/GenBank/DDBJ databases">
        <authorList>
            <person name="Sun Q."/>
            <person name="Zhou Y."/>
        </authorList>
    </citation>
    <scope>NUCLEOTIDE SEQUENCE</scope>
    <source>
        <strain evidence="3">CGMCC 1.15179</strain>
    </source>
</reference>
<dbReference type="EMBL" id="BMHQ01000006">
    <property type="protein sequence ID" value="GGE17716.1"/>
    <property type="molecule type" value="Genomic_DNA"/>
</dbReference>
<accession>A0A8J2YCP1</accession>
<dbReference type="SUPFAM" id="SSF53448">
    <property type="entry name" value="Nucleotide-diphospho-sugar transferases"/>
    <property type="match status" value="1"/>
</dbReference>
<name>A0A8J2YCP1_9BACL</name>
<evidence type="ECO:0000313" key="4">
    <source>
        <dbReference type="Proteomes" id="UP000625210"/>
    </source>
</evidence>
<protein>
    <recommendedName>
        <fullName evidence="5">2-C-methyl-D-erythritol 4-phosphate cytidylyltransferase</fullName>
    </recommendedName>
</protein>
<gene>
    <name evidence="3" type="ORF">GCM10011571_19330</name>
</gene>
<comment type="caution">
    <text evidence="3">The sequence shown here is derived from an EMBL/GenBank/DDBJ whole genome shotgun (WGS) entry which is preliminary data.</text>
</comment>
<evidence type="ECO:0008006" key="5">
    <source>
        <dbReference type="Google" id="ProtNLM"/>
    </source>
</evidence>
<proteinExistence type="predicted"/>
<dbReference type="PANTHER" id="PTHR43015">
    <property type="entry name" value="D-RIBITOL-5-PHOSPHATE CYTIDYLYLTRANSFERASE"/>
    <property type="match status" value="1"/>
</dbReference>
<organism evidence="3 4">
    <name type="scientific">Marinithermofilum abyssi</name>
    <dbReference type="NCBI Taxonomy" id="1571185"/>
    <lineage>
        <taxon>Bacteria</taxon>
        <taxon>Bacillati</taxon>
        <taxon>Bacillota</taxon>
        <taxon>Bacilli</taxon>
        <taxon>Bacillales</taxon>
        <taxon>Thermoactinomycetaceae</taxon>
        <taxon>Marinithermofilum</taxon>
    </lineage>
</organism>
<keyword evidence="2" id="KW-0548">Nucleotidyltransferase</keyword>
<keyword evidence="4" id="KW-1185">Reference proteome</keyword>
<dbReference type="RefSeq" id="WP_188647687.1">
    <property type="nucleotide sequence ID" value="NZ_BMHQ01000006.1"/>
</dbReference>
<evidence type="ECO:0000313" key="3">
    <source>
        <dbReference type="EMBL" id="GGE17716.1"/>
    </source>
</evidence>
<dbReference type="InterPro" id="IPR029044">
    <property type="entry name" value="Nucleotide-diphossugar_trans"/>
</dbReference>
<dbReference type="GO" id="GO:0005829">
    <property type="term" value="C:cytosol"/>
    <property type="evidence" value="ECO:0007669"/>
    <property type="project" value="TreeGrafter"/>
</dbReference>
<keyword evidence="1" id="KW-0808">Transferase</keyword>
<evidence type="ECO:0000256" key="1">
    <source>
        <dbReference type="ARBA" id="ARBA00022679"/>
    </source>
</evidence>
<dbReference type="Gene3D" id="3.90.550.10">
    <property type="entry name" value="Spore Coat Polysaccharide Biosynthesis Protein SpsA, Chain A"/>
    <property type="match status" value="1"/>
</dbReference>
<evidence type="ECO:0000256" key="2">
    <source>
        <dbReference type="ARBA" id="ARBA00022695"/>
    </source>
</evidence>
<dbReference type="GO" id="GO:0070567">
    <property type="term" value="F:cytidylyltransferase activity"/>
    <property type="evidence" value="ECO:0007669"/>
    <property type="project" value="InterPro"/>
</dbReference>
<reference evidence="3" key="1">
    <citation type="journal article" date="2014" name="Int. J. Syst. Evol. Microbiol.">
        <title>Complete genome sequence of Corynebacterium casei LMG S-19264T (=DSM 44701T), isolated from a smear-ripened cheese.</title>
        <authorList>
            <consortium name="US DOE Joint Genome Institute (JGI-PGF)"/>
            <person name="Walter F."/>
            <person name="Albersmeier A."/>
            <person name="Kalinowski J."/>
            <person name="Ruckert C."/>
        </authorList>
    </citation>
    <scope>NUCLEOTIDE SEQUENCE</scope>
    <source>
        <strain evidence="3">CGMCC 1.15179</strain>
    </source>
</reference>
<sequence>MNQVSMILLSGGIGTRMRLNTPKQFLMIGGKPMIVHVLEKVESIDDIAEIIITSPRDYLDQTVEVIHDHQFLKPIKVIEGGATRQESVFKGLQLVTRELW</sequence>